<sequence length="645" mass="69541">MRIPVLFFWLLAALAQAQAPRMAALSDLQINIGAQCPKPDSLGTSFSALTNPDRDVETRGGQAALGQNIMAGLDESIRELEEELRDLEADDPSRPMLQQQLRMLQAQRQQLQRVAPSSSGTQPVPTQAAALANLKRALNAASGPGSVRLLETQPEYREAGNASRTAALAAVMGKPQLALGLLLRAQALEPRNPAHLVNLAGLANYYGLFAEALALITAAERLNPPAALRPLLLNNKGHALMRLRRLPEAEAALRAAAQADPNLQEARVNLAYTLGAQNKCAEAEVWARRAWWRHSLPGAENLETRPLAEAFSIVPTVPALPSLDFVPPGQTKGAREALVALFQEITNRRPKLEEFQAALAAQGRRRVEIASERRVGAIKAKFVTFLENALNSAASLSDQNSYAPAQGRALKAAQATLDRTVSELGTRFGANLGCASATAWREAALPAFQAADRALRALYAEAWRASATLATRFSEPTYRAVALLRLRILYYQAAEQVYMNGVRYVTNLELVQGLEDCVGGSANVIGSLATPQLPAACTPAATPATPPKGWRLALSCDRTDFNFANPPWMDRYQILRDSLSPVVFSQLDARLTVFVPGGFVRLDAEGALMDAGLLVPSGNRHWSFVWNASSGSVGFASSEPQFGVK</sequence>
<proteinExistence type="predicted"/>
<feature type="coiled-coil region" evidence="1">
    <location>
        <begin position="70"/>
        <end position="114"/>
    </location>
</feature>
<dbReference type="SUPFAM" id="SSF48452">
    <property type="entry name" value="TPR-like"/>
    <property type="match status" value="1"/>
</dbReference>
<evidence type="ECO:0000256" key="1">
    <source>
        <dbReference type="SAM" id="Coils"/>
    </source>
</evidence>
<feature type="signal peptide" evidence="2">
    <location>
        <begin position="1"/>
        <end position="17"/>
    </location>
</feature>
<accession>A0A7C3HQH6</accession>
<gene>
    <name evidence="3" type="ORF">ENS82_02010</name>
</gene>
<comment type="caution">
    <text evidence="3">The sequence shown here is derived from an EMBL/GenBank/DDBJ whole genome shotgun (WGS) entry which is preliminary data.</text>
</comment>
<dbReference type="EMBL" id="DSWI01000008">
    <property type="protein sequence ID" value="HFG19481.1"/>
    <property type="molecule type" value="Genomic_DNA"/>
</dbReference>
<protein>
    <submittedName>
        <fullName evidence="3">Tetratricopeptide repeat protein</fullName>
    </submittedName>
</protein>
<keyword evidence="1" id="KW-0175">Coiled coil</keyword>
<dbReference type="Gene3D" id="1.25.40.10">
    <property type="entry name" value="Tetratricopeptide repeat domain"/>
    <property type="match status" value="1"/>
</dbReference>
<dbReference type="InterPro" id="IPR011990">
    <property type="entry name" value="TPR-like_helical_dom_sf"/>
</dbReference>
<name>A0A7C3HQH6_MEIRU</name>
<organism evidence="3">
    <name type="scientific">Meiothermus ruber</name>
    <dbReference type="NCBI Taxonomy" id="277"/>
    <lineage>
        <taxon>Bacteria</taxon>
        <taxon>Thermotogati</taxon>
        <taxon>Deinococcota</taxon>
        <taxon>Deinococci</taxon>
        <taxon>Thermales</taxon>
        <taxon>Thermaceae</taxon>
        <taxon>Meiothermus</taxon>
    </lineage>
</organism>
<evidence type="ECO:0000313" key="3">
    <source>
        <dbReference type="EMBL" id="HFG19481.1"/>
    </source>
</evidence>
<keyword evidence="2" id="KW-0732">Signal</keyword>
<reference evidence="3" key="1">
    <citation type="journal article" date="2020" name="mSystems">
        <title>Genome- and Community-Level Interaction Insights into Carbon Utilization and Element Cycling Functions of Hydrothermarchaeota in Hydrothermal Sediment.</title>
        <authorList>
            <person name="Zhou Z."/>
            <person name="Liu Y."/>
            <person name="Xu W."/>
            <person name="Pan J."/>
            <person name="Luo Z.H."/>
            <person name="Li M."/>
        </authorList>
    </citation>
    <scope>NUCLEOTIDE SEQUENCE [LARGE SCALE GENOMIC DNA]</scope>
    <source>
        <strain evidence="3">SpSt-524</strain>
    </source>
</reference>
<dbReference type="AlphaFoldDB" id="A0A7C3HQH6"/>
<feature type="chain" id="PRO_5028384337" evidence="2">
    <location>
        <begin position="18"/>
        <end position="645"/>
    </location>
</feature>
<evidence type="ECO:0000256" key="2">
    <source>
        <dbReference type="SAM" id="SignalP"/>
    </source>
</evidence>